<keyword evidence="1" id="KW-0689">Ribosomal protein</keyword>
<dbReference type="GO" id="GO:0006412">
    <property type="term" value="P:translation"/>
    <property type="evidence" value="ECO:0007669"/>
    <property type="project" value="InterPro"/>
</dbReference>
<dbReference type="NCBIfam" id="TIGR00061">
    <property type="entry name" value="L21"/>
    <property type="match status" value="1"/>
</dbReference>
<protein>
    <recommendedName>
        <fullName evidence="4">50S ribosomal protein L21</fullName>
    </recommendedName>
</protein>
<evidence type="ECO:0000313" key="3">
    <source>
        <dbReference type="EMBL" id="GAG75335.1"/>
    </source>
</evidence>
<evidence type="ECO:0000256" key="1">
    <source>
        <dbReference type="ARBA" id="ARBA00022980"/>
    </source>
</evidence>
<dbReference type="GO" id="GO:0005737">
    <property type="term" value="C:cytoplasm"/>
    <property type="evidence" value="ECO:0007669"/>
    <property type="project" value="UniProtKB-ARBA"/>
</dbReference>
<organism evidence="3">
    <name type="scientific">marine sediment metagenome</name>
    <dbReference type="NCBI Taxonomy" id="412755"/>
    <lineage>
        <taxon>unclassified sequences</taxon>
        <taxon>metagenomes</taxon>
        <taxon>ecological metagenomes</taxon>
    </lineage>
</organism>
<accession>X0ZZM9</accession>
<name>X0ZZM9_9ZZZZ</name>
<dbReference type="GO" id="GO:0005840">
    <property type="term" value="C:ribosome"/>
    <property type="evidence" value="ECO:0007669"/>
    <property type="project" value="UniProtKB-KW"/>
</dbReference>
<dbReference type="SUPFAM" id="SSF141091">
    <property type="entry name" value="L21p-like"/>
    <property type="match status" value="1"/>
</dbReference>
<dbReference type="GO" id="GO:1990904">
    <property type="term" value="C:ribonucleoprotein complex"/>
    <property type="evidence" value="ECO:0007669"/>
    <property type="project" value="UniProtKB-KW"/>
</dbReference>
<dbReference type="AlphaFoldDB" id="X0ZZM9"/>
<dbReference type="InterPro" id="IPR001787">
    <property type="entry name" value="Ribosomal_bL21"/>
</dbReference>
<comment type="caution">
    <text evidence="3">The sequence shown here is derived from an EMBL/GenBank/DDBJ whole genome shotgun (WGS) entry which is preliminary data.</text>
</comment>
<evidence type="ECO:0000256" key="2">
    <source>
        <dbReference type="ARBA" id="ARBA00023274"/>
    </source>
</evidence>
<proteinExistence type="predicted"/>
<dbReference type="Pfam" id="PF00829">
    <property type="entry name" value="Ribosomal_L21p"/>
    <property type="match status" value="1"/>
</dbReference>
<dbReference type="EMBL" id="BART01015842">
    <property type="protein sequence ID" value="GAG75335.1"/>
    <property type="molecule type" value="Genomic_DNA"/>
</dbReference>
<dbReference type="InterPro" id="IPR028909">
    <property type="entry name" value="bL21-like"/>
</dbReference>
<sequence length="51" mass="5790">MQAVIATGGKQYLVKEGDIIRVEKLDQEKGKKVEFDQILMVDKDGERIIGR</sequence>
<dbReference type="GO" id="GO:0003723">
    <property type="term" value="F:RNA binding"/>
    <property type="evidence" value="ECO:0007669"/>
    <property type="project" value="InterPro"/>
</dbReference>
<dbReference type="GO" id="GO:0003735">
    <property type="term" value="F:structural constituent of ribosome"/>
    <property type="evidence" value="ECO:0007669"/>
    <property type="project" value="InterPro"/>
</dbReference>
<dbReference type="InterPro" id="IPR036164">
    <property type="entry name" value="bL21-like_sf"/>
</dbReference>
<gene>
    <name evidence="3" type="ORF">S01H4_30658</name>
</gene>
<keyword evidence="2" id="KW-0687">Ribonucleoprotein</keyword>
<evidence type="ECO:0008006" key="4">
    <source>
        <dbReference type="Google" id="ProtNLM"/>
    </source>
</evidence>
<feature type="non-terminal residue" evidence="3">
    <location>
        <position position="51"/>
    </location>
</feature>
<reference evidence="3" key="1">
    <citation type="journal article" date="2014" name="Front. Microbiol.">
        <title>High frequency of phylogenetically diverse reductive dehalogenase-homologous genes in deep subseafloor sedimentary metagenomes.</title>
        <authorList>
            <person name="Kawai M."/>
            <person name="Futagami T."/>
            <person name="Toyoda A."/>
            <person name="Takaki Y."/>
            <person name="Nishi S."/>
            <person name="Hori S."/>
            <person name="Arai W."/>
            <person name="Tsubouchi T."/>
            <person name="Morono Y."/>
            <person name="Uchiyama I."/>
            <person name="Ito T."/>
            <person name="Fujiyama A."/>
            <person name="Inagaki F."/>
            <person name="Takami H."/>
        </authorList>
    </citation>
    <scope>NUCLEOTIDE SEQUENCE</scope>
    <source>
        <strain evidence="3">Expedition CK06-06</strain>
    </source>
</reference>